<keyword evidence="3" id="KW-1185">Reference proteome</keyword>
<dbReference type="Pfam" id="PF01494">
    <property type="entry name" value="FAD_binding_3"/>
    <property type="match status" value="1"/>
</dbReference>
<dbReference type="InterPro" id="IPR036188">
    <property type="entry name" value="FAD/NAD-bd_sf"/>
</dbReference>
<gene>
    <name evidence="2" type="ORF">J5V16_21735</name>
</gene>
<dbReference type="InterPro" id="IPR002938">
    <property type="entry name" value="FAD-bd"/>
</dbReference>
<reference evidence="2 3" key="1">
    <citation type="submission" date="2021-03" db="EMBL/GenBank/DDBJ databases">
        <title>Glycomyces sp. nov., a novel actinomycete isolated from soil.</title>
        <authorList>
            <person name="Yang X."/>
            <person name="Xu X."/>
        </authorList>
    </citation>
    <scope>NUCLEOTIDE SEQUENCE [LARGE SCALE GENOMIC DNA]</scope>
    <source>
        <strain evidence="2 3">NEAU-S30</strain>
    </source>
</reference>
<name>A0ABS3U9J4_9ACTN</name>
<dbReference type="PANTHER" id="PTHR46865:SF2">
    <property type="entry name" value="MONOOXYGENASE"/>
    <property type="match status" value="1"/>
</dbReference>
<dbReference type="PRINTS" id="PR00420">
    <property type="entry name" value="RNGMNOXGNASE"/>
</dbReference>
<proteinExistence type="predicted"/>
<sequence>MTTARRPRTVLISGASIAGPALAFWLHRYGFEVTVVEKASAPRTGGYPIDLRGTAIEVARRMGILPLLHQAHIDTRRITFLDAAGSEIATIAPHTLAGSVEGRDLEVARGDLTAILYSKVRDDVEFRFNDTIETLDQSADQVDITFRSGEQRTFDVVIGADGMHSHTRGLLFGPEASFHRYLGYRFAVFTMPNTLGLSHELVMWNAPGKSAALYATGTGNEALHAFLNVHQPQQAGRALRNPEAQKDQIADTFKGSAWKVPDIIHAMRNADDLFADAVGQIRMPTWSSGRVALVGDAAYAPSFLTGQGTSLALVGAYMLAHALATHPDHQTAFAAYEQTARDFTTANQALVDHGTAALFPTTAHDLEQRNARLRNLTTVPTPSPRPAYTALTLPEEPAANSSVKVLE</sequence>
<dbReference type="Gene3D" id="3.30.9.10">
    <property type="entry name" value="D-Amino Acid Oxidase, subunit A, domain 2"/>
    <property type="match status" value="1"/>
</dbReference>
<comment type="caution">
    <text evidence="2">The sequence shown here is derived from an EMBL/GenBank/DDBJ whole genome shotgun (WGS) entry which is preliminary data.</text>
</comment>
<keyword evidence="2" id="KW-0560">Oxidoreductase</keyword>
<dbReference type="RefSeq" id="WP_208499083.1">
    <property type="nucleotide sequence ID" value="NZ_JAGFNP010000015.1"/>
</dbReference>
<dbReference type="Proteomes" id="UP000681341">
    <property type="component" value="Unassembled WGS sequence"/>
</dbReference>
<evidence type="ECO:0000313" key="2">
    <source>
        <dbReference type="EMBL" id="MBO3735457.1"/>
    </source>
</evidence>
<keyword evidence="2" id="KW-0503">Monooxygenase</keyword>
<dbReference type="EMBL" id="JAGFNP010000015">
    <property type="protein sequence ID" value="MBO3735457.1"/>
    <property type="molecule type" value="Genomic_DNA"/>
</dbReference>
<feature type="domain" description="FAD-binding" evidence="1">
    <location>
        <begin position="9"/>
        <end position="345"/>
    </location>
</feature>
<dbReference type="PANTHER" id="PTHR46865">
    <property type="entry name" value="OXIDOREDUCTASE-RELATED"/>
    <property type="match status" value="1"/>
</dbReference>
<protein>
    <submittedName>
        <fullName evidence="2">FAD-dependent monooxygenase</fullName>
    </submittedName>
</protein>
<organism evidence="2 3">
    <name type="scientific">Glycomyces niveus</name>
    <dbReference type="NCBI Taxonomy" id="2820287"/>
    <lineage>
        <taxon>Bacteria</taxon>
        <taxon>Bacillati</taxon>
        <taxon>Actinomycetota</taxon>
        <taxon>Actinomycetes</taxon>
        <taxon>Glycomycetales</taxon>
        <taxon>Glycomycetaceae</taxon>
        <taxon>Glycomyces</taxon>
    </lineage>
</organism>
<dbReference type="Gene3D" id="3.50.50.60">
    <property type="entry name" value="FAD/NAD(P)-binding domain"/>
    <property type="match status" value="1"/>
</dbReference>
<accession>A0ABS3U9J4</accession>
<dbReference type="SUPFAM" id="SSF51905">
    <property type="entry name" value="FAD/NAD(P)-binding domain"/>
    <property type="match status" value="1"/>
</dbReference>
<dbReference type="GO" id="GO:0004497">
    <property type="term" value="F:monooxygenase activity"/>
    <property type="evidence" value="ECO:0007669"/>
    <property type="project" value="UniProtKB-KW"/>
</dbReference>
<evidence type="ECO:0000313" key="3">
    <source>
        <dbReference type="Proteomes" id="UP000681341"/>
    </source>
</evidence>
<dbReference type="InterPro" id="IPR051704">
    <property type="entry name" value="FAD_aromatic-hydroxylase"/>
</dbReference>
<evidence type="ECO:0000259" key="1">
    <source>
        <dbReference type="Pfam" id="PF01494"/>
    </source>
</evidence>